<name>A0A0A0BQ61_9CELL</name>
<evidence type="ECO:0000256" key="1">
    <source>
        <dbReference type="ARBA" id="ARBA00004651"/>
    </source>
</evidence>
<dbReference type="GO" id="GO:0005886">
    <property type="term" value="C:plasma membrane"/>
    <property type="evidence" value="ECO:0007669"/>
    <property type="project" value="UniProtKB-SubCell"/>
</dbReference>
<feature type="transmembrane region" description="Helical" evidence="8">
    <location>
        <begin position="193"/>
        <end position="213"/>
    </location>
</feature>
<evidence type="ECO:0000313" key="9">
    <source>
        <dbReference type="EMBL" id="KGM10623.1"/>
    </source>
</evidence>
<evidence type="ECO:0000256" key="5">
    <source>
        <dbReference type="ARBA" id="ARBA00022692"/>
    </source>
</evidence>
<dbReference type="PANTHER" id="PTHR30269">
    <property type="entry name" value="TRANSMEMBRANE PROTEIN YFCA"/>
    <property type="match status" value="1"/>
</dbReference>
<evidence type="ECO:0000256" key="7">
    <source>
        <dbReference type="ARBA" id="ARBA00023136"/>
    </source>
</evidence>
<evidence type="ECO:0000256" key="8">
    <source>
        <dbReference type="RuleBase" id="RU363041"/>
    </source>
</evidence>
<feature type="transmembrane region" description="Helical" evidence="8">
    <location>
        <begin position="100"/>
        <end position="120"/>
    </location>
</feature>
<protein>
    <recommendedName>
        <fullName evidence="8">Probable membrane transporter protein</fullName>
    </recommendedName>
</protein>
<feature type="transmembrane region" description="Helical" evidence="8">
    <location>
        <begin position="52"/>
        <end position="70"/>
    </location>
</feature>
<dbReference type="OrthoDB" id="5125784at2"/>
<evidence type="ECO:0000256" key="6">
    <source>
        <dbReference type="ARBA" id="ARBA00022989"/>
    </source>
</evidence>
<dbReference type="InterPro" id="IPR002781">
    <property type="entry name" value="TM_pro_TauE-like"/>
</dbReference>
<keyword evidence="10" id="KW-1185">Reference proteome</keyword>
<reference evidence="9 10" key="1">
    <citation type="submission" date="2013-08" db="EMBL/GenBank/DDBJ databases">
        <title>Genome sequencing of Cellulomonas carbonis T26.</title>
        <authorList>
            <person name="Chen F."/>
            <person name="Li Y."/>
            <person name="Wang G."/>
        </authorList>
    </citation>
    <scope>NUCLEOTIDE SEQUENCE [LARGE SCALE GENOMIC DNA]</scope>
    <source>
        <strain evidence="9 10">T26</strain>
    </source>
</reference>
<dbReference type="EMBL" id="AXCY01000044">
    <property type="protein sequence ID" value="KGM10623.1"/>
    <property type="molecule type" value="Genomic_DNA"/>
</dbReference>
<keyword evidence="7 8" id="KW-0472">Membrane</keyword>
<keyword evidence="4 8" id="KW-1003">Cell membrane</keyword>
<evidence type="ECO:0000256" key="3">
    <source>
        <dbReference type="ARBA" id="ARBA00022448"/>
    </source>
</evidence>
<reference evidence="9 10" key="2">
    <citation type="journal article" date="2015" name="Stand. Genomic Sci.">
        <title>Draft genome sequence of Cellulomonas carbonis T26(T) and comparative analysis of six Cellulomonas genomes.</title>
        <authorList>
            <person name="Zhuang W."/>
            <person name="Zhang S."/>
            <person name="Xia X."/>
            <person name="Wang G."/>
        </authorList>
    </citation>
    <scope>NUCLEOTIDE SEQUENCE [LARGE SCALE GENOMIC DNA]</scope>
    <source>
        <strain evidence="9 10">T26</strain>
    </source>
</reference>
<keyword evidence="3" id="KW-0813">Transport</keyword>
<dbReference type="Pfam" id="PF01925">
    <property type="entry name" value="TauE"/>
    <property type="match status" value="1"/>
</dbReference>
<dbReference type="RefSeq" id="WP_052426218.1">
    <property type="nucleotide sequence ID" value="NZ_AXCY01000044.1"/>
</dbReference>
<comment type="caution">
    <text evidence="9">The sequence shown here is derived from an EMBL/GenBank/DDBJ whole genome shotgun (WGS) entry which is preliminary data.</text>
</comment>
<evidence type="ECO:0000256" key="2">
    <source>
        <dbReference type="ARBA" id="ARBA00009142"/>
    </source>
</evidence>
<proteinExistence type="inferred from homology"/>
<dbReference type="InterPro" id="IPR052017">
    <property type="entry name" value="TSUP"/>
</dbReference>
<accession>A0A0A0BQ61</accession>
<keyword evidence="6 8" id="KW-1133">Transmembrane helix</keyword>
<organism evidence="9 10">
    <name type="scientific">Cellulomonas carbonis T26</name>
    <dbReference type="NCBI Taxonomy" id="947969"/>
    <lineage>
        <taxon>Bacteria</taxon>
        <taxon>Bacillati</taxon>
        <taxon>Actinomycetota</taxon>
        <taxon>Actinomycetes</taxon>
        <taxon>Micrococcales</taxon>
        <taxon>Cellulomonadaceae</taxon>
        <taxon>Cellulomonas</taxon>
    </lineage>
</organism>
<sequence length="243" mass="23526">MTTEILGPAVLVAVGVAAASGAQVLSGMGFAMLAGPFLVLVLGPTEGVRLTIALGLLLNAVLLAATWSSVRWGDTLRLLVPAALLVAPAAFVTGRMGTAWVTGAAGVAVLAGVALLASGLRAAWVEGPAGPVAAGAASGVLNVLAGTSGPPIALFVAHRSWSPRVSTATMQAYSLPLNVVTLAVIGLPSAGGAPLVGAGVGLVVGGGLAWPFVRRIGPAVVRAMVLALAGVGGLSLLGAAITG</sequence>
<keyword evidence="5 8" id="KW-0812">Transmembrane</keyword>
<comment type="similarity">
    <text evidence="2 8">Belongs to the 4-toluene sulfonate uptake permease (TSUP) (TC 2.A.102) family.</text>
</comment>
<evidence type="ECO:0000313" key="10">
    <source>
        <dbReference type="Proteomes" id="UP000029839"/>
    </source>
</evidence>
<dbReference type="PANTHER" id="PTHR30269:SF37">
    <property type="entry name" value="MEMBRANE TRANSPORTER PROTEIN"/>
    <property type="match status" value="1"/>
</dbReference>
<comment type="subcellular location">
    <subcellularLocation>
        <location evidence="1 8">Cell membrane</location>
        <topology evidence="1 8">Multi-pass membrane protein</topology>
    </subcellularLocation>
</comment>
<feature type="transmembrane region" description="Helical" evidence="8">
    <location>
        <begin position="76"/>
        <end position="93"/>
    </location>
</feature>
<feature type="transmembrane region" description="Helical" evidence="8">
    <location>
        <begin position="220"/>
        <end position="241"/>
    </location>
</feature>
<gene>
    <name evidence="9" type="ORF">N868_14360</name>
</gene>
<dbReference type="Proteomes" id="UP000029839">
    <property type="component" value="Unassembled WGS sequence"/>
</dbReference>
<feature type="transmembrane region" description="Helical" evidence="8">
    <location>
        <begin position="132"/>
        <end position="156"/>
    </location>
</feature>
<evidence type="ECO:0000256" key="4">
    <source>
        <dbReference type="ARBA" id="ARBA00022475"/>
    </source>
</evidence>
<dbReference type="AlphaFoldDB" id="A0A0A0BQ61"/>